<feature type="compositionally biased region" description="Polar residues" evidence="1">
    <location>
        <begin position="43"/>
        <end position="62"/>
    </location>
</feature>
<dbReference type="EMBL" id="JACAZI010000011">
    <property type="protein sequence ID" value="KAF7349163.1"/>
    <property type="molecule type" value="Genomic_DNA"/>
</dbReference>
<sequence length="168" mass="18199">MSFVIQAPEKRGWRPAYLSPNMPGSRSVSSPISRAPPPHRGDASSTSQLPGSQATGMQQTLSKACMNDAITSRRRTLLAATPDSSETPPPATFLQQKRIDVRDAAAVIAWSTCAYDPKHAAARTCGHPSVVHTQFARKLVLHPSAAHRRRARHCWNPAHNAPGRAPAR</sequence>
<evidence type="ECO:0000313" key="3">
    <source>
        <dbReference type="Proteomes" id="UP000620124"/>
    </source>
</evidence>
<reference evidence="2" key="1">
    <citation type="submission" date="2020-05" db="EMBL/GenBank/DDBJ databases">
        <title>Mycena genomes resolve the evolution of fungal bioluminescence.</title>
        <authorList>
            <person name="Tsai I.J."/>
        </authorList>
    </citation>
    <scope>NUCLEOTIDE SEQUENCE</scope>
    <source>
        <strain evidence="2">CCC161011</strain>
    </source>
</reference>
<proteinExistence type="predicted"/>
<feature type="compositionally biased region" description="Polar residues" evidence="1">
    <location>
        <begin position="22"/>
        <end position="32"/>
    </location>
</feature>
<comment type="caution">
    <text evidence="2">The sequence shown here is derived from an EMBL/GenBank/DDBJ whole genome shotgun (WGS) entry which is preliminary data.</text>
</comment>
<evidence type="ECO:0000313" key="2">
    <source>
        <dbReference type="EMBL" id="KAF7349163.1"/>
    </source>
</evidence>
<dbReference type="Proteomes" id="UP000620124">
    <property type="component" value="Unassembled WGS sequence"/>
</dbReference>
<keyword evidence="3" id="KW-1185">Reference proteome</keyword>
<protein>
    <submittedName>
        <fullName evidence="2">Uncharacterized protein</fullName>
    </submittedName>
</protein>
<organism evidence="2 3">
    <name type="scientific">Mycena venus</name>
    <dbReference type="NCBI Taxonomy" id="2733690"/>
    <lineage>
        <taxon>Eukaryota</taxon>
        <taxon>Fungi</taxon>
        <taxon>Dikarya</taxon>
        <taxon>Basidiomycota</taxon>
        <taxon>Agaricomycotina</taxon>
        <taxon>Agaricomycetes</taxon>
        <taxon>Agaricomycetidae</taxon>
        <taxon>Agaricales</taxon>
        <taxon>Marasmiineae</taxon>
        <taxon>Mycenaceae</taxon>
        <taxon>Mycena</taxon>
    </lineage>
</organism>
<name>A0A8H6XX27_9AGAR</name>
<evidence type="ECO:0000256" key="1">
    <source>
        <dbReference type="SAM" id="MobiDB-lite"/>
    </source>
</evidence>
<dbReference type="AlphaFoldDB" id="A0A8H6XX27"/>
<gene>
    <name evidence="2" type="ORF">MVEN_01438600</name>
</gene>
<feature type="region of interest" description="Disordered" evidence="1">
    <location>
        <begin position="1"/>
        <end position="68"/>
    </location>
</feature>
<accession>A0A8H6XX27</accession>